<comment type="caution">
    <text evidence="1">The sequence shown here is derived from an EMBL/GenBank/DDBJ whole genome shotgun (WGS) entry which is preliminary data.</text>
</comment>
<accession>A0ABD1XRZ8</accession>
<dbReference type="Proteomes" id="UP001605036">
    <property type="component" value="Unassembled WGS sequence"/>
</dbReference>
<dbReference type="Gene3D" id="3.80.10.10">
    <property type="entry name" value="Ribonuclease Inhibitor"/>
    <property type="match status" value="3"/>
</dbReference>
<evidence type="ECO:0000313" key="2">
    <source>
        <dbReference type="Proteomes" id="UP001605036"/>
    </source>
</evidence>
<dbReference type="SUPFAM" id="SSF52540">
    <property type="entry name" value="P-loop containing nucleoside triphosphate hydrolases"/>
    <property type="match status" value="1"/>
</dbReference>
<sequence length="2184" mass="249104">MTEIKDKDEGNAKLMDIDEDQAVTNTPPLELTKIDEALENLDRLRFFRGRLAPDESRVTIPDLLSHFQLDGFFEFGQYSHQQTSQPRSRAPVRSARRRILEAIGSCPSVEIVREQDLLRYRLTKYEWEIVLTPLLLSTSLEEISLVIDRVGCDNEPGTRCELWKQVLRKTQTLKTLDISFDRSISDVTTYFLELASGLKDNPYNAIEVIKLRCTYTGEQGGSGVHIIDEESYACLAGAAARLIQCATNWQVLHLRGILGSAADIVAHSQTPDLTGLETTRAAGFFPETVNGVKRILAKILKWGRKLKWSYGNSFSGAVSRELRIDGPFPAELWEALPSFTSDFTRIDIQRLPCTSLGDNNWWTEAAAFINSYSPTSVSVTGVGMYALRLGTTTDSSPKRWVNLCFSHSPQDLITGLTKFSQAFQPNGTLPRRVWYHVDNCEQLMWSSGFSMYASYAVLDWILTNNFVEDLSIVVKKNEDLSNQFLETFKKIKQNTSITTLSLDGISPFSSFFPSPPYPRWWRSFLDSLASNTSVKCLDLARCQFPDESFEFLMSLFQANYSLEKVELTQLTCSRSSQVLKMVGKFSTGGWEALFSFINSFRPASVSVTLNVSVSSHGDDIRQFTRYMYHAFELRLEKIMETQSSPSDSIKIDLTRAIPRQDPSDFWRSFFQSLESSTSVKHLDLAECHLTDSDFQLLISLLQANFSLERVELTQLKLTRGSGVLRVEGTFPRELWIALPSFIDDDPLASISVTVNVSNPVNSHEESRALELRLDSTMESSSLHLVKIDLRASDPSPQDVIIGLTKVSQACHSDGKPEKFHRQVWYNVDKCEQLKRYCDSSTYESYAVLDWILTSNFVEDLSVIVQGKEDLRFQEIFSKIKVNTSITTLSLVGFSPWRSYKSWWRSFFGFLGSNSHVKFLDLARCHLRVEERLDFLMSLLQANISLEAIDLIQLKCTKSSQVLRMDGEFSSKLWKALLRLINSYRPASISITVNVSKPFSSREQYRALRLEYTVESSPSNSVAIDLRPVSPQQQDLIVGLTEFCQGCLSNTALHGWVWYYVDNFEKLQLHRGKEESYDGFLDWILRNNFVEDLSIVVQENEDPQFQEIFRKIERNTSIRTLSLLTSSTSPPRWYLGGRWLRSFFGSLETNTSVKCLNLAGCHLPDESFGFLMALLNANYTLEKVELRDASWENDGKMAKIKETLTRNRNMSSYFSTMKLASIDFGPANIGRIFLCGSPYAGKTQLKMTMMRTCNKISKSESLPGQHFDKVRSFLKRLIVRRTLGIEVELLRDDDWGQVFIWDLAGQFIFRALQDLIFPRTNTTCLFVFVFNPFQERSKTHSLKEGVYREFQREFEVWLKFIVSNSQIMGGNLPQVLAVITHEDWSKNKTSVSNRPKLDLGLIQERLVALRARFADGAEVLCDVIYHIDAHSKAKVKALTTLIFDLMGSRFSNGHYVPKLCSQLSSALIRSSRSFNPSPLWTQSTFHQFCRQSHNALRTVSPEVLQAIVSYLHDVGSIIKVPRVKTNDVKRDEPWILVDPNWVTQNLLGELITQGCRFSEVEGTFSEAWDQDVVCNGLADGAHFRYLLRKVLGSKQNQWRKIEVELVEEIMQELDLCYKIQEGGHDRCFVPIVYGGLEQKWDVRRRTYQPQWDKDNVHLEERHYLGYRLECKNVTTTALTAAFFPRFEVFFRQKLIKHVGVTETCINCYLGIMKIRHNGYEIFVESDEVTGCFVDVLVKSSVEVEVPRGSSELMKFVKTYVVQEIQAFCASSEGCPGVELVVSIIRSRTVKELVPIHERKDKIHCVKLEVLKQKFRYYVERNTFDGYTKEDAKSFLNFHYSWSNGGVENIKDLIDDRDIKQVVMGIQGSIKEIEVHLPLKVLQEISTRLDTSSDLRVLVEGPIAGEGRSSSRQEANSSVTGSGSLSLQVDGSQLTEGEKFLADKIDRAVNDLKSHIDTRFSKLNDHLRNFRLIFQEIQSALSDINSKVDKLIGYSLSRGDHASPRRPYFTLKGTDVADRIKSFVLMGKAVCLHFMCEARNGPHVVNNQPGLSLVITKEKLSWVSYISKISIRCIMVMLHAGIAITTGLGCFTPEFWDLDTGNCLPMSMELFKYLKLEPNMIDPKDPKVIEAWFLLQDHLAKETDQSEYGKLFLLRRVRYRCSTDPYAWLCPLCVEKGTRQNILHVC</sequence>
<dbReference type="PANTHER" id="PTHR47679">
    <property type="entry name" value="PROTEIN TORNADO 1"/>
    <property type="match status" value="1"/>
</dbReference>
<dbReference type="Gene3D" id="3.40.50.300">
    <property type="entry name" value="P-loop containing nucleotide triphosphate hydrolases"/>
    <property type="match status" value="1"/>
</dbReference>
<reference evidence="1 2" key="1">
    <citation type="submission" date="2024-09" db="EMBL/GenBank/DDBJ databases">
        <title>Chromosome-scale assembly of Riccia fluitans.</title>
        <authorList>
            <person name="Paukszto L."/>
            <person name="Sawicki J."/>
            <person name="Karawczyk K."/>
            <person name="Piernik-Szablinska J."/>
            <person name="Szczecinska M."/>
            <person name="Mazdziarz M."/>
        </authorList>
    </citation>
    <scope>NUCLEOTIDE SEQUENCE [LARGE SCALE GENOMIC DNA]</scope>
    <source>
        <strain evidence="1">Rf_01</strain>
        <tissue evidence="1">Aerial parts of the thallus</tissue>
    </source>
</reference>
<dbReference type="EMBL" id="JBHFFA010000007">
    <property type="protein sequence ID" value="KAL2611724.1"/>
    <property type="molecule type" value="Genomic_DNA"/>
</dbReference>
<gene>
    <name evidence="1" type="ORF">R1flu_023416</name>
</gene>
<name>A0ABD1XRZ8_9MARC</name>
<organism evidence="1 2">
    <name type="scientific">Riccia fluitans</name>
    <dbReference type="NCBI Taxonomy" id="41844"/>
    <lineage>
        <taxon>Eukaryota</taxon>
        <taxon>Viridiplantae</taxon>
        <taxon>Streptophyta</taxon>
        <taxon>Embryophyta</taxon>
        <taxon>Marchantiophyta</taxon>
        <taxon>Marchantiopsida</taxon>
        <taxon>Marchantiidae</taxon>
        <taxon>Marchantiales</taxon>
        <taxon>Ricciaceae</taxon>
        <taxon>Riccia</taxon>
    </lineage>
</organism>
<proteinExistence type="predicted"/>
<dbReference type="InterPro" id="IPR032675">
    <property type="entry name" value="LRR_dom_sf"/>
</dbReference>
<keyword evidence="2" id="KW-1185">Reference proteome</keyword>
<dbReference type="SUPFAM" id="SSF52047">
    <property type="entry name" value="RNI-like"/>
    <property type="match status" value="1"/>
</dbReference>
<dbReference type="PANTHER" id="PTHR47679:SF1">
    <property type="entry name" value="PROTEIN TORNADO 1"/>
    <property type="match status" value="1"/>
</dbReference>
<evidence type="ECO:0000313" key="1">
    <source>
        <dbReference type="EMBL" id="KAL2611724.1"/>
    </source>
</evidence>
<protein>
    <submittedName>
        <fullName evidence="1">Uncharacterized protein</fullName>
    </submittedName>
</protein>
<dbReference type="InterPro" id="IPR027417">
    <property type="entry name" value="P-loop_NTPase"/>
</dbReference>